<feature type="non-terminal residue" evidence="1">
    <location>
        <position position="1"/>
    </location>
</feature>
<evidence type="ECO:0000313" key="1">
    <source>
        <dbReference type="EMBL" id="EER19208.1"/>
    </source>
</evidence>
<keyword evidence="2" id="KW-1185">Reference proteome</keyword>
<evidence type="ECO:0000313" key="2">
    <source>
        <dbReference type="Proteomes" id="UP000007800"/>
    </source>
</evidence>
<dbReference type="AlphaFoldDB" id="C5K8K1"/>
<sequence length="60" mass="6572">IIDTCGKAVEDRCPDVKKEACELVRVVVNAIPGDKVLGCSSARNDLVTALVHITKHQQWK</sequence>
<organism evidence="2">
    <name type="scientific">Perkinsus marinus (strain ATCC 50983 / TXsc)</name>
    <dbReference type="NCBI Taxonomy" id="423536"/>
    <lineage>
        <taxon>Eukaryota</taxon>
        <taxon>Sar</taxon>
        <taxon>Alveolata</taxon>
        <taxon>Perkinsozoa</taxon>
        <taxon>Perkinsea</taxon>
        <taxon>Perkinsida</taxon>
        <taxon>Perkinsidae</taxon>
        <taxon>Perkinsus</taxon>
    </lineage>
</organism>
<dbReference type="InParanoid" id="C5K8K1"/>
<name>C5K8K1_PERM5</name>
<protein>
    <submittedName>
        <fullName evidence="1">Uncharacterized protein</fullName>
    </submittedName>
</protein>
<accession>C5K8K1</accession>
<feature type="non-terminal residue" evidence="1">
    <location>
        <position position="60"/>
    </location>
</feature>
<dbReference type="GeneID" id="9039447"/>
<dbReference type="RefSeq" id="XP_002787412.1">
    <property type="nucleotide sequence ID" value="XM_002787366.1"/>
</dbReference>
<dbReference type="Proteomes" id="UP000007800">
    <property type="component" value="Unassembled WGS sequence"/>
</dbReference>
<gene>
    <name evidence="1" type="ORF">Pmar_PMAR028673</name>
</gene>
<proteinExistence type="predicted"/>
<dbReference type="EMBL" id="GG671131">
    <property type="protein sequence ID" value="EER19208.1"/>
    <property type="molecule type" value="Genomic_DNA"/>
</dbReference>
<reference evidence="1 2" key="1">
    <citation type="submission" date="2008-07" db="EMBL/GenBank/DDBJ databases">
        <authorList>
            <person name="El-Sayed N."/>
            <person name="Caler E."/>
            <person name="Inman J."/>
            <person name="Amedeo P."/>
            <person name="Hass B."/>
            <person name="Wortman J."/>
        </authorList>
    </citation>
    <scope>NUCLEOTIDE SEQUENCE [LARGE SCALE GENOMIC DNA]</scope>
    <source>
        <strain evidence="2">ATCC 50983 / TXsc</strain>
    </source>
</reference>